<dbReference type="CDD" id="cd01948">
    <property type="entry name" value="EAL"/>
    <property type="match status" value="1"/>
</dbReference>
<feature type="domain" description="GGDEF" evidence="4">
    <location>
        <begin position="536"/>
        <end position="668"/>
    </location>
</feature>
<dbReference type="RefSeq" id="WP_126752804.1">
    <property type="nucleotide sequence ID" value="NZ_JBHUMT010000003.1"/>
</dbReference>
<feature type="chain" id="PRO_5019168420" evidence="2">
    <location>
        <begin position="22"/>
        <end position="926"/>
    </location>
</feature>
<feature type="transmembrane region" description="Helical" evidence="1">
    <location>
        <begin position="252"/>
        <end position="272"/>
    </location>
</feature>
<evidence type="ECO:0000313" key="5">
    <source>
        <dbReference type="EMBL" id="RUO61972.1"/>
    </source>
</evidence>
<dbReference type="InterPro" id="IPR050706">
    <property type="entry name" value="Cyclic-di-GMP_PDE-like"/>
</dbReference>
<dbReference type="Gene3D" id="2.60.40.2380">
    <property type="match status" value="1"/>
</dbReference>
<evidence type="ECO:0000256" key="1">
    <source>
        <dbReference type="SAM" id="Phobius"/>
    </source>
</evidence>
<evidence type="ECO:0000259" key="3">
    <source>
        <dbReference type="PROSITE" id="PS50883"/>
    </source>
</evidence>
<feature type="signal peptide" evidence="2">
    <location>
        <begin position="1"/>
        <end position="21"/>
    </location>
</feature>
<reference evidence="5 6" key="1">
    <citation type="journal article" date="2011" name="Front. Microbiol.">
        <title>Genomic signatures of strain selection and enhancement in Bacillus atrophaeus var. globigii, a historical biowarfare simulant.</title>
        <authorList>
            <person name="Gibbons H.S."/>
            <person name="Broomall S.M."/>
            <person name="McNew L.A."/>
            <person name="Daligault H."/>
            <person name="Chapman C."/>
            <person name="Bruce D."/>
            <person name="Karavis M."/>
            <person name="Krepps M."/>
            <person name="McGregor P.A."/>
            <person name="Hong C."/>
            <person name="Park K.H."/>
            <person name="Akmal A."/>
            <person name="Feldman A."/>
            <person name="Lin J.S."/>
            <person name="Chang W.E."/>
            <person name="Higgs B.W."/>
            <person name="Demirev P."/>
            <person name="Lindquist J."/>
            <person name="Liem A."/>
            <person name="Fochler E."/>
            <person name="Read T.D."/>
            <person name="Tapia R."/>
            <person name="Johnson S."/>
            <person name="Bishop-Lilly K.A."/>
            <person name="Detter C."/>
            <person name="Han C."/>
            <person name="Sozhamannan S."/>
            <person name="Rosenzweig C.N."/>
            <person name="Skowronski E.W."/>
        </authorList>
    </citation>
    <scope>NUCLEOTIDE SEQUENCE [LARGE SCALE GENOMIC DNA]</scope>
    <source>
        <strain evidence="5 6">TPS4-2</strain>
    </source>
</reference>
<dbReference type="SUPFAM" id="SSF55073">
    <property type="entry name" value="Nucleotide cyclase"/>
    <property type="match status" value="1"/>
</dbReference>
<gene>
    <name evidence="5" type="ORF">CWI73_10900</name>
</gene>
<dbReference type="InterPro" id="IPR000160">
    <property type="entry name" value="GGDEF_dom"/>
</dbReference>
<dbReference type="SUPFAM" id="SSF141868">
    <property type="entry name" value="EAL domain-like"/>
    <property type="match status" value="1"/>
</dbReference>
<feature type="transmembrane region" description="Helical" evidence="1">
    <location>
        <begin position="189"/>
        <end position="208"/>
    </location>
</feature>
<dbReference type="PANTHER" id="PTHR33121">
    <property type="entry name" value="CYCLIC DI-GMP PHOSPHODIESTERASE PDEF"/>
    <property type="match status" value="1"/>
</dbReference>
<dbReference type="Pfam" id="PF00563">
    <property type="entry name" value="EAL"/>
    <property type="match status" value="1"/>
</dbReference>
<dbReference type="EMBL" id="PIQA01000013">
    <property type="protein sequence ID" value="RUO61972.1"/>
    <property type="molecule type" value="Genomic_DNA"/>
</dbReference>
<dbReference type="PROSITE" id="PS50887">
    <property type="entry name" value="GGDEF"/>
    <property type="match status" value="1"/>
</dbReference>
<dbReference type="Gene3D" id="3.20.20.450">
    <property type="entry name" value="EAL domain"/>
    <property type="match status" value="1"/>
</dbReference>
<feature type="transmembrane region" description="Helical" evidence="1">
    <location>
        <begin position="342"/>
        <end position="360"/>
    </location>
</feature>
<dbReference type="Gene3D" id="3.30.70.270">
    <property type="match status" value="1"/>
</dbReference>
<dbReference type="InterPro" id="IPR043128">
    <property type="entry name" value="Rev_trsase/Diguanyl_cyclase"/>
</dbReference>
<keyword evidence="2" id="KW-0732">Signal</keyword>
<comment type="caution">
    <text evidence="5">The sequence shown here is derived from an EMBL/GenBank/DDBJ whole genome shotgun (WGS) entry which is preliminary data.</text>
</comment>
<evidence type="ECO:0000259" key="4">
    <source>
        <dbReference type="PROSITE" id="PS50887"/>
    </source>
</evidence>
<protein>
    <submittedName>
        <fullName evidence="5">Signaling protein</fullName>
    </submittedName>
</protein>
<keyword evidence="1" id="KW-1133">Transmembrane helix</keyword>
<dbReference type="InterPro" id="IPR035919">
    <property type="entry name" value="EAL_sf"/>
</dbReference>
<feature type="transmembrane region" description="Helical" evidence="1">
    <location>
        <begin position="284"/>
        <end position="302"/>
    </location>
</feature>
<dbReference type="PANTHER" id="PTHR33121:SF79">
    <property type="entry name" value="CYCLIC DI-GMP PHOSPHODIESTERASE PDED-RELATED"/>
    <property type="match status" value="1"/>
</dbReference>
<sequence length="926" mass="105332">MQTIFKHALWLLLLLPLLAGAEVRTPVSVSAQTSKVTLNQHFKYRVVDASVPVDRLAVNEPSRWLSPAELSEHNYAGTKPNIWSSVPLYNRSNRSQTFYVKFSDPFLSSVSVFVLDSSGTPLSQLSNSFSTPLMQRPHLSHEHVLPVTLPANQTVWLVTAVQQWPEQMPTISLWQSTELELRQQQQQTALGVNAGILILLALAAFVSAQLFKSRLLLTFGCVSAAFTLSLLLHSGVWITYFSPYSPDLAAALKTYVSQLLVLTLCWFIWEWGRFRFRLSRFNRIGYVVLAAALGFTISLPWLDDRWQSALLIAQVNGVLIWAAVVVLRSIQKQPISGFRWQTFLLAITVIVAWLLISPRYNPIWEGVSGLLLYSAMTITTMMFLLALERHRLNRLMRRIVGLKKNRKTLRRRLWQLLQRTGEGWFRLNDDGSFKQVNQQMLTILAAHSFDQVKAHWPKGFVIEGKRQLTSVDRLDGRKIWLDVEYFGDNTGRISDVTKCMEAEIHLDFLAHHDAVTGLLNVRELRRLLQSRLDAQKAACVTIIKLSGLEVIADQAGADAKDQAILQLAINLKKKAPKYSRIARVSEHEIALLNTDDEQSVFAQAHRLVQYCKEFRFNSDRRIYQITAHAGIAYSDSSEVSASTLLRQAREALKLAMQQGDYRVHSYSEADQKRLLGEAELEWEQKLKQALREENWTLYVQPIVSAARNADKHCIELLLRLPDSNTDEPIAPQQFLRAALRAGVMGKADRWLVREAVEHFNENPFEATRTWRCHINLSTQSLEDDGFIQFIEAALKNSVIQPNQLVFEVSEPDAFKHFDQTYQLFKNLKELGIGTAIDQFGSSYNSFQLLRQLPLTQIKVNRFWVQNMLIDTIDAELVASCVRLAKAANVEVCAVGVESDEVRIKLTQLGVDYIQGFVCGHPVEWQR</sequence>
<dbReference type="GO" id="GO:0071111">
    <property type="term" value="F:cyclic-guanylate-specific phosphodiesterase activity"/>
    <property type="evidence" value="ECO:0007669"/>
    <property type="project" value="InterPro"/>
</dbReference>
<dbReference type="InterPro" id="IPR001633">
    <property type="entry name" value="EAL_dom"/>
</dbReference>
<dbReference type="PROSITE" id="PS50883">
    <property type="entry name" value="EAL"/>
    <property type="match status" value="1"/>
</dbReference>
<proteinExistence type="predicted"/>
<dbReference type="Proteomes" id="UP000288361">
    <property type="component" value="Unassembled WGS sequence"/>
</dbReference>
<feature type="transmembrane region" description="Helical" evidence="1">
    <location>
        <begin position="308"/>
        <end position="330"/>
    </location>
</feature>
<organism evidence="5 6">
    <name type="scientific">Idiomarina piscisalsi</name>
    <dbReference type="NCBI Taxonomy" id="1096243"/>
    <lineage>
        <taxon>Bacteria</taxon>
        <taxon>Pseudomonadati</taxon>
        <taxon>Pseudomonadota</taxon>
        <taxon>Gammaproteobacteria</taxon>
        <taxon>Alteromonadales</taxon>
        <taxon>Idiomarinaceae</taxon>
        <taxon>Idiomarina</taxon>
    </lineage>
</organism>
<evidence type="ECO:0000313" key="6">
    <source>
        <dbReference type="Proteomes" id="UP000288361"/>
    </source>
</evidence>
<dbReference type="InterPro" id="IPR011622">
    <property type="entry name" value="7TMR_DISM_rcpt_extracell_dom2"/>
</dbReference>
<feature type="transmembrane region" description="Helical" evidence="1">
    <location>
        <begin position="215"/>
        <end position="240"/>
    </location>
</feature>
<evidence type="ECO:0000256" key="2">
    <source>
        <dbReference type="SAM" id="SignalP"/>
    </source>
</evidence>
<accession>A0A432YM08</accession>
<keyword evidence="1" id="KW-0472">Membrane</keyword>
<dbReference type="AlphaFoldDB" id="A0A432YM08"/>
<dbReference type="Pfam" id="PF07696">
    <property type="entry name" value="7TMR-DISMED2"/>
    <property type="match status" value="1"/>
</dbReference>
<dbReference type="InterPro" id="IPR029787">
    <property type="entry name" value="Nucleotide_cyclase"/>
</dbReference>
<keyword evidence="1" id="KW-0812">Transmembrane</keyword>
<dbReference type="SMART" id="SM00052">
    <property type="entry name" value="EAL"/>
    <property type="match status" value="1"/>
</dbReference>
<feature type="transmembrane region" description="Helical" evidence="1">
    <location>
        <begin position="366"/>
        <end position="387"/>
    </location>
</feature>
<dbReference type="SMART" id="SM00267">
    <property type="entry name" value="GGDEF"/>
    <property type="match status" value="1"/>
</dbReference>
<dbReference type="Pfam" id="PF00990">
    <property type="entry name" value="GGDEF"/>
    <property type="match status" value="1"/>
</dbReference>
<name>A0A432YM08_9GAMM</name>
<feature type="domain" description="EAL" evidence="3">
    <location>
        <begin position="679"/>
        <end position="926"/>
    </location>
</feature>